<evidence type="ECO:0000256" key="1">
    <source>
        <dbReference type="SAM" id="MobiDB-lite"/>
    </source>
</evidence>
<evidence type="ECO:0000313" key="3">
    <source>
        <dbReference type="Proteomes" id="UP000002357"/>
    </source>
</evidence>
<proteinExistence type="predicted"/>
<organism evidence="2 3">
    <name type="scientific">Streptomyces clavuligerus</name>
    <dbReference type="NCBI Taxonomy" id="1901"/>
    <lineage>
        <taxon>Bacteria</taxon>
        <taxon>Bacillati</taxon>
        <taxon>Actinomycetota</taxon>
        <taxon>Actinomycetes</taxon>
        <taxon>Kitasatosporales</taxon>
        <taxon>Streptomycetaceae</taxon>
        <taxon>Streptomyces</taxon>
    </lineage>
</organism>
<dbReference type="AlphaFoldDB" id="B5GQK3"/>
<feature type="compositionally biased region" description="Polar residues" evidence="1">
    <location>
        <begin position="55"/>
        <end position="70"/>
    </location>
</feature>
<evidence type="ECO:0000313" key="2">
    <source>
        <dbReference type="EMBL" id="EFG06715.1"/>
    </source>
</evidence>
<dbReference type="EMBL" id="CM000913">
    <property type="protein sequence ID" value="EFG06715.1"/>
    <property type="molecule type" value="Genomic_DNA"/>
</dbReference>
<dbReference type="KEGG" id="sclf:BB341_20065"/>
<dbReference type="Proteomes" id="UP000002357">
    <property type="component" value="Chromosome"/>
</dbReference>
<gene>
    <name evidence="2" type="ORF">SCLAV_1640</name>
</gene>
<feature type="region of interest" description="Disordered" evidence="1">
    <location>
        <begin position="54"/>
        <end position="79"/>
    </location>
</feature>
<sequence>MGGPPLSGPAFPRDTLRRDTDMSKAGSARHLVMTVGVTLAMTVGGLLTAPAAQADESTPMTSTPAQTAPPAQTGEGMAPTTQTFDGEYVVEGGASMFAGNCFNARSLNVASRQYWDCGVERAALNISGETFADYQAEHLYLGNTFNVRGGTINLAGGVYEGNRFIANTIIIRGNALFVGRNSFEGQVVVKDPEQVAGEIYTGEITPRDADRISHEVDELVNCTGMMLAPFAFGRLDTAGEFANVTPNGEIAIHNLMAAGNDHDPLGRCADDLRRDEFAQFSAIATVDGPRDAATSSASFTHSELLLFHLSLMDCRDRMNAARPEGPGATLAALLECGESKTVTAKPSDSPAP</sequence>
<accession>B5GQK3</accession>
<reference evidence="2 3" key="1">
    <citation type="journal article" date="2010" name="Genome Biol. Evol.">
        <title>The sequence of a 1.8-mb bacterial linear plasmid reveals a rich evolutionary reservoir of secondary metabolic pathways.</title>
        <authorList>
            <person name="Medema M.H."/>
            <person name="Trefzer A."/>
            <person name="Kovalchuk A."/>
            <person name="van den Berg M."/>
            <person name="Mueller U."/>
            <person name="Heijne W."/>
            <person name="Wu L."/>
            <person name="Alam M.T."/>
            <person name="Ronning C.M."/>
            <person name="Nierman W.C."/>
            <person name="Bovenberg R.A.L."/>
            <person name="Breitling R."/>
            <person name="Takano E."/>
        </authorList>
    </citation>
    <scope>NUCLEOTIDE SEQUENCE [LARGE SCALE GENOMIC DNA]</scope>
    <source>
        <strain evidence="3">ATCC 27064 / DSM 738 / JCM 4710 / NBRC 13307 / NCIMB 12785 / NRRL 3585 / VKM Ac-602</strain>
    </source>
</reference>
<protein>
    <submittedName>
        <fullName evidence="2">Uncharacterized protein</fullName>
    </submittedName>
</protein>
<dbReference type="eggNOG" id="ENOG5030NZ0">
    <property type="taxonomic scope" value="Bacteria"/>
</dbReference>
<dbReference type="STRING" id="1901.BB341_20065"/>
<keyword evidence="3" id="KW-1185">Reference proteome</keyword>
<feature type="region of interest" description="Disordered" evidence="1">
    <location>
        <begin position="1"/>
        <end position="25"/>
    </location>
</feature>
<name>B5GQK3_STRCL</name>
<dbReference type="OrthoDB" id="4300147at2"/>